<evidence type="ECO:0000313" key="1">
    <source>
        <dbReference type="EMBL" id="MEJ2868853.1"/>
    </source>
</evidence>
<name>A0ABU8MQZ5_9PSEU</name>
<dbReference type="InterPro" id="IPR029062">
    <property type="entry name" value="Class_I_gatase-like"/>
</dbReference>
<keyword evidence="1" id="KW-0315">Glutamine amidotransferase</keyword>
<dbReference type="RefSeq" id="WP_337695433.1">
    <property type="nucleotide sequence ID" value="NZ_JBBEGN010000006.1"/>
</dbReference>
<comment type="caution">
    <text evidence="1">The sequence shown here is derived from an EMBL/GenBank/DDBJ whole genome shotgun (WGS) entry which is preliminary data.</text>
</comment>
<sequence length="307" mass="34469">MTRSLHSDRRLVNLRCIQSFAPTPVQCDWLLTGSRWSDYTCIHSPKEELVSSRPSSVLVPLPDREFDTTESSIAWRAFVDAGIEVTFATETGRVAACDQRLLRSGFFNWFPAGPEAVEAYRAMSSSPAFRSPITYRDIDPADYDAVHLGGGHAQGMRQYLDSAVLRDRVLGFHQAEKLIGAICHGSLIPARTIDPRTGASIIEGRRFTTLTLPIEKFAFRSTWFRVGRRYRTYWKYTETEVRQAVGPSGSIERGDTRFGALGYSLVHDEPMVVEDGHFLSARYPLDAPRYAEAFVRRLVADRAAATP</sequence>
<protein>
    <submittedName>
        <fullName evidence="1">Type 1 glutamine amidotransferase domain-containing protein</fullName>
    </submittedName>
</protein>
<proteinExistence type="predicted"/>
<dbReference type="PANTHER" id="PTHR43068:SF1">
    <property type="entry name" value="SLR1854 PROTEIN"/>
    <property type="match status" value="1"/>
</dbReference>
<dbReference type="EMBL" id="JBBEGN010000006">
    <property type="protein sequence ID" value="MEJ2868853.1"/>
    <property type="molecule type" value="Genomic_DNA"/>
</dbReference>
<dbReference type="Pfam" id="PF17124">
    <property type="entry name" value="ThiJ_like"/>
    <property type="match status" value="1"/>
</dbReference>
<dbReference type="Gene3D" id="3.40.50.880">
    <property type="match status" value="1"/>
</dbReference>
<evidence type="ECO:0000313" key="2">
    <source>
        <dbReference type="Proteomes" id="UP001385809"/>
    </source>
</evidence>
<dbReference type="InterPro" id="IPR032633">
    <property type="entry name" value="ThiJ-like"/>
</dbReference>
<dbReference type="PANTHER" id="PTHR43068">
    <property type="entry name" value="SLR1854 PROTEIN"/>
    <property type="match status" value="1"/>
</dbReference>
<keyword evidence="2" id="KW-1185">Reference proteome</keyword>
<organism evidence="1 2">
    <name type="scientific">Actinomycetospora aurantiaca</name>
    <dbReference type="NCBI Taxonomy" id="3129233"/>
    <lineage>
        <taxon>Bacteria</taxon>
        <taxon>Bacillati</taxon>
        <taxon>Actinomycetota</taxon>
        <taxon>Actinomycetes</taxon>
        <taxon>Pseudonocardiales</taxon>
        <taxon>Pseudonocardiaceae</taxon>
        <taxon>Actinomycetospora</taxon>
    </lineage>
</organism>
<dbReference type="Proteomes" id="UP001385809">
    <property type="component" value="Unassembled WGS sequence"/>
</dbReference>
<reference evidence="1 2" key="1">
    <citation type="submission" date="2024-03" db="EMBL/GenBank/DDBJ databases">
        <title>Actinomycetospora sp. OC33-EN08, a novel actinomycete isolated from wild orchid (Aerides multiflora).</title>
        <authorList>
            <person name="Suriyachadkun C."/>
        </authorList>
    </citation>
    <scope>NUCLEOTIDE SEQUENCE [LARGE SCALE GENOMIC DNA]</scope>
    <source>
        <strain evidence="1 2">OC33-EN08</strain>
    </source>
</reference>
<accession>A0ABU8MQZ5</accession>
<dbReference type="SUPFAM" id="SSF52317">
    <property type="entry name" value="Class I glutamine amidotransferase-like"/>
    <property type="match status" value="1"/>
</dbReference>
<gene>
    <name evidence="1" type="ORF">WCD74_13860</name>
</gene>